<feature type="region of interest" description="Disordered" evidence="3">
    <location>
        <begin position="1"/>
        <end position="20"/>
    </location>
</feature>
<dbReference type="Pfam" id="PF01740">
    <property type="entry name" value="STAS"/>
    <property type="match status" value="1"/>
</dbReference>
<dbReference type="EMBL" id="BMUB01000001">
    <property type="protein sequence ID" value="GGU55968.1"/>
    <property type="molecule type" value="Genomic_DNA"/>
</dbReference>
<feature type="domain" description="STAS" evidence="4">
    <location>
        <begin position="34"/>
        <end position="135"/>
    </location>
</feature>
<dbReference type="InterPro" id="IPR003658">
    <property type="entry name" value="Anti-sigma_ant"/>
</dbReference>
<dbReference type="SUPFAM" id="SSF52091">
    <property type="entry name" value="SpoIIaa-like"/>
    <property type="match status" value="1"/>
</dbReference>
<comment type="similarity">
    <text evidence="1 2">Belongs to the anti-sigma-factor antagonist family.</text>
</comment>
<proteinExistence type="inferred from homology"/>
<accession>A0A8H9HC95</accession>
<dbReference type="Gene3D" id="3.30.750.24">
    <property type="entry name" value="STAS domain"/>
    <property type="match status" value="1"/>
</dbReference>
<evidence type="ECO:0000256" key="2">
    <source>
        <dbReference type="RuleBase" id="RU003749"/>
    </source>
</evidence>
<protein>
    <recommendedName>
        <fullName evidence="2">Anti-sigma factor antagonist</fullName>
    </recommendedName>
</protein>
<evidence type="ECO:0000313" key="5">
    <source>
        <dbReference type="EMBL" id="GGU55968.1"/>
    </source>
</evidence>
<dbReference type="InterPro" id="IPR036513">
    <property type="entry name" value="STAS_dom_sf"/>
</dbReference>
<reference evidence="5" key="2">
    <citation type="submission" date="2020-09" db="EMBL/GenBank/DDBJ databases">
        <authorList>
            <person name="Sun Q."/>
            <person name="Ohkuma M."/>
        </authorList>
    </citation>
    <scope>NUCLEOTIDE SEQUENCE</scope>
    <source>
        <strain evidence="5">JCM 4434</strain>
    </source>
</reference>
<evidence type="ECO:0000259" key="4">
    <source>
        <dbReference type="PROSITE" id="PS50801"/>
    </source>
</evidence>
<dbReference type="AlphaFoldDB" id="A0A8H9HC95"/>
<evidence type="ECO:0000256" key="1">
    <source>
        <dbReference type="ARBA" id="ARBA00009013"/>
    </source>
</evidence>
<name>A0A8H9HC95_KITAU</name>
<organism evidence="5 6">
    <name type="scientific">Kitasatospora aureofaciens</name>
    <name type="common">Streptomyces aureofaciens</name>
    <dbReference type="NCBI Taxonomy" id="1894"/>
    <lineage>
        <taxon>Bacteria</taxon>
        <taxon>Bacillati</taxon>
        <taxon>Actinomycetota</taxon>
        <taxon>Actinomycetes</taxon>
        <taxon>Kitasatosporales</taxon>
        <taxon>Streptomycetaceae</taxon>
        <taxon>Kitasatospora</taxon>
    </lineage>
</organism>
<feature type="compositionally biased region" description="Low complexity" evidence="3">
    <location>
        <begin position="11"/>
        <end position="20"/>
    </location>
</feature>
<dbReference type="PANTHER" id="PTHR33495:SF2">
    <property type="entry name" value="ANTI-SIGMA FACTOR ANTAGONIST TM_1081-RELATED"/>
    <property type="match status" value="1"/>
</dbReference>
<evidence type="ECO:0000313" key="6">
    <source>
        <dbReference type="Proteomes" id="UP000610124"/>
    </source>
</evidence>
<dbReference type="CDD" id="cd07043">
    <property type="entry name" value="STAS_anti-anti-sigma_factors"/>
    <property type="match status" value="1"/>
</dbReference>
<dbReference type="PROSITE" id="PS50801">
    <property type="entry name" value="STAS"/>
    <property type="match status" value="1"/>
</dbReference>
<dbReference type="PANTHER" id="PTHR33495">
    <property type="entry name" value="ANTI-SIGMA FACTOR ANTAGONIST TM_1081-RELATED-RELATED"/>
    <property type="match status" value="1"/>
</dbReference>
<dbReference type="GO" id="GO:0043856">
    <property type="term" value="F:anti-sigma factor antagonist activity"/>
    <property type="evidence" value="ECO:0007669"/>
    <property type="project" value="InterPro"/>
</dbReference>
<evidence type="ECO:0000256" key="3">
    <source>
        <dbReference type="SAM" id="MobiDB-lite"/>
    </source>
</evidence>
<dbReference type="InterPro" id="IPR002645">
    <property type="entry name" value="STAS_dom"/>
</dbReference>
<sequence>MEGTMMPAQETTVASPSAPTTATGLTVQVRRTADGAAVCSLTGDLDVETLTEARTALEGATVSRPTLLVADLEHVGFCDSSGLNLLLKTRMNASTAGIPFRLAAPSHAIMRLLDITGANSVFSLHTSVDEALSAPR</sequence>
<dbReference type="NCBIfam" id="TIGR00377">
    <property type="entry name" value="ant_ant_sig"/>
    <property type="match status" value="1"/>
</dbReference>
<reference evidence="5" key="1">
    <citation type="journal article" date="2014" name="Int. J. Syst. Evol. Microbiol.">
        <title>Complete genome sequence of Corynebacterium casei LMG S-19264T (=DSM 44701T), isolated from a smear-ripened cheese.</title>
        <authorList>
            <consortium name="US DOE Joint Genome Institute (JGI-PGF)"/>
            <person name="Walter F."/>
            <person name="Albersmeier A."/>
            <person name="Kalinowski J."/>
            <person name="Ruckert C."/>
        </authorList>
    </citation>
    <scope>NUCLEOTIDE SEQUENCE</scope>
    <source>
        <strain evidence="5">JCM 4434</strain>
    </source>
</reference>
<gene>
    <name evidence="5" type="primary">arsI</name>
    <name evidence="5" type="ORF">GCM10010502_02820</name>
</gene>
<comment type="caution">
    <text evidence="5">The sequence shown here is derived from an EMBL/GenBank/DDBJ whole genome shotgun (WGS) entry which is preliminary data.</text>
</comment>
<dbReference type="Proteomes" id="UP000610124">
    <property type="component" value="Unassembled WGS sequence"/>
</dbReference>